<reference evidence="10 11" key="1">
    <citation type="journal article" date="2024" name="G3 (Bethesda)">
        <title>Genome assembly of Hibiscus sabdariffa L. provides insights into metabolisms of medicinal natural products.</title>
        <authorList>
            <person name="Kim T."/>
        </authorList>
    </citation>
    <scope>NUCLEOTIDE SEQUENCE [LARGE SCALE GENOMIC DNA]</scope>
    <source>
        <strain evidence="10">TK-2024</strain>
        <tissue evidence="10">Old leaves</tissue>
    </source>
</reference>
<dbReference type="EC" id="3.4.19.12" evidence="7"/>
<dbReference type="PROSITE" id="PS00972">
    <property type="entry name" value="USP_1"/>
    <property type="match status" value="1"/>
</dbReference>
<comment type="similarity">
    <text evidence="2 7">Belongs to the peptidase C19 family.</text>
</comment>
<keyword evidence="3 7" id="KW-0645">Protease</keyword>
<evidence type="ECO:0000256" key="1">
    <source>
        <dbReference type="ARBA" id="ARBA00000707"/>
    </source>
</evidence>
<feature type="compositionally biased region" description="Polar residues" evidence="8">
    <location>
        <begin position="379"/>
        <end position="392"/>
    </location>
</feature>
<dbReference type="InterPro" id="IPR038765">
    <property type="entry name" value="Papain-like_cys_pep_sf"/>
</dbReference>
<dbReference type="PROSITE" id="PS00973">
    <property type="entry name" value="USP_2"/>
    <property type="match status" value="1"/>
</dbReference>
<accession>A0ABR2SGU6</accession>
<keyword evidence="11" id="KW-1185">Reference proteome</keyword>
<name>A0ABR2SGU6_9ROSI</name>
<feature type="region of interest" description="Disordered" evidence="8">
    <location>
        <begin position="598"/>
        <end position="630"/>
    </location>
</feature>
<evidence type="ECO:0000256" key="5">
    <source>
        <dbReference type="ARBA" id="ARBA00022801"/>
    </source>
</evidence>
<feature type="domain" description="USP" evidence="9">
    <location>
        <begin position="59"/>
        <end position="376"/>
    </location>
</feature>
<keyword evidence="4 7" id="KW-0833">Ubl conjugation pathway</keyword>
<evidence type="ECO:0000256" key="8">
    <source>
        <dbReference type="SAM" id="MobiDB-lite"/>
    </source>
</evidence>
<dbReference type="Proteomes" id="UP001396334">
    <property type="component" value="Unassembled WGS sequence"/>
</dbReference>
<dbReference type="PROSITE" id="PS50235">
    <property type="entry name" value="USP_3"/>
    <property type="match status" value="1"/>
</dbReference>
<dbReference type="PANTHER" id="PTHR24006">
    <property type="entry name" value="UBIQUITIN CARBOXYL-TERMINAL HYDROLASE"/>
    <property type="match status" value="1"/>
</dbReference>
<feature type="region of interest" description="Disordered" evidence="8">
    <location>
        <begin position="560"/>
        <end position="580"/>
    </location>
</feature>
<evidence type="ECO:0000256" key="3">
    <source>
        <dbReference type="ARBA" id="ARBA00022670"/>
    </source>
</evidence>
<dbReference type="InterPro" id="IPR028889">
    <property type="entry name" value="USP"/>
</dbReference>
<evidence type="ECO:0000256" key="2">
    <source>
        <dbReference type="ARBA" id="ARBA00009085"/>
    </source>
</evidence>
<evidence type="ECO:0000256" key="7">
    <source>
        <dbReference type="RuleBase" id="RU366025"/>
    </source>
</evidence>
<evidence type="ECO:0000259" key="9">
    <source>
        <dbReference type="PROSITE" id="PS50235"/>
    </source>
</evidence>
<dbReference type="Pfam" id="PF00443">
    <property type="entry name" value="UCH"/>
    <property type="match status" value="1"/>
</dbReference>
<feature type="region of interest" description="Disordered" evidence="8">
    <location>
        <begin position="37"/>
        <end position="59"/>
    </location>
</feature>
<dbReference type="CDD" id="cd02661">
    <property type="entry name" value="Peptidase_C19E"/>
    <property type="match status" value="1"/>
</dbReference>
<keyword evidence="5 7" id="KW-0378">Hydrolase</keyword>
<sequence length="771" mass="84939">MVLQVQNNCKNQSCSESPQIIGVLLCATVKQPRPLHSEKVPGWDEPSLLSEKRKKGPPSGLRNLGNSCYLNSVLQCLTYTPPLANFCLRSQHSSSCDASASKKPRDCPFCILEAWITRSLTLDLTLDSPSKIQSCIKIFAEHFRFGRQEDAHEFLRYVIDACHNTCLRLKKLRRKGSEGVGGGGEAVNGNTVVKEIFGGALQSQVKCLGCGGESNKVDEIMDISLDVLNSGSLKEAMHKFFQPEVLDGNNKYKCDNCKKLVAARKQLSIRQAPNILVIQLKRFEGILGAKIDRLITFDEVLVLSSFMSKASQDPQPVYNLFGTIVHSGYSPESGHYYAYIKDAMGRWYCCNDSFVSLSTLQEVLSEKVYILFFSRANQRSGSHGTTASSNGFKARDSNGNEPSKILKAVQLKPAQTKPCVEQSLQKVGKLSSSPRVKFNISEKPGPRKLPLTRNGKVDFHKTQIIAVNGVSMDSICTEKNENNTLSSMNRNGTDKIGKVDAVAGANTPQFVRLNGNKSDSFVVNGTRSMAVGRQIDTALSDASDNSGRKISSENSCAITVPKRKSGDSSDILGTKRKSEDSCDVSGAKRKYENSCNFSGPKRVSEDSCNLPGLKRKSDDPSDNSVPMTKPKDLSFNIGGNRKFKDSCDHSGLKKTEDTGDFSMLKGESCILLSQDAQSRAEVENLKEMLKDKASSVLRSCGWYVDVYNFMFSRKQSYVQETGSTQSDNDLDKKLIADAKPTFIPQIPESLKEELIKHLQSFSQTKRESPDP</sequence>
<evidence type="ECO:0000256" key="6">
    <source>
        <dbReference type="ARBA" id="ARBA00022807"/>
    </source>
</evidence>
<protein>
    <recommendedName>
        <fullName evidence="7">Ubiquitin carboxyl-terminal hydrolase</fullName>
        <ecNumber evidence="7">3.4.19.12</ecNumber>
    </recommendedName>
</protein>
<comment type="function">
    <text evidence="7">Recognizes and hydrolyzes the peptide bond at the C-terminal Gly of ubiquitin. Involved in the processing of poly-ubiquitin precursors as well as that of ubiquitinated proteins.</text>
</comment>
<evidence type="ECO:0000313" key="10">
    <source>
        <dbReference type="EMBL" id="KAK9024445.1"/>
    </source>
</evidence>
<feature type="region of interest" description="Disordered" evidence="8">
    <location>
        <begin position="379"/>
        <end position="399"/>
    </location>
</feature>
<dbReference type="PANTHER" id="PTHR24006:SF758">
    <property type="entry name" value="UBIQUITIN CARBOXYL-TERMINAL HYDROLASE 36"/>
    <property type="match status" value="1"/>
</dbReference>
<comment type="caution">
    <text evidence="10">The sequence shown here is derived from an EMBL/GenBank/DDBJ whole genome shotgun (WGS) entry which is preliminary data.</text>
</comment>
<proteinExistence type="inferred from homology"/>
<dbReference type="InterPro" id="IPR018200">
    <property type="entry name" value="USP_CS"/>
</dbReference>
<dbReference type="Gene3D" id="3.90.70.10">
    <property type="entry name" value="Cysteine proteinases"/>
    <property type="match status" value="1"/>
</dbReference>
<dbReference type="InterPro" id="IPR001394">
    <property type="entry name" value="Peptidase_C19_UCH"/>
</dbReference>
<gene>
    <name evidence="10" type="ORF">V6N11_004607</name>
</gene>
<dbReference type="SUPFAM" id="SSF54001">
    <property type="entry name" value="Cysteine proteinases"/>
    <property type="match status" value="1"/>
</dbReference>
<comment type="catalytic activity">
    <reaction evidence="1 7">
        <text>Thiol-dependent hydrolysis of ester, thioester, amide, peptide and isopeptide bonds formed by the C-terminal Gly of ubiquitin (a 76-residue protein attached to proteins as an intracellular targeting signal).</text>
        <dbReference type="EC" id="3.4.19.12"/>
    </reaction>
</comment>
<dbReference type="InterPro" id="IPR050164">
    <property type="entry name" value="Peptidase_C19"/>
</dbReference>
<dbReference type="EMBL" id="JBBPBN010000015">
    <property type="protein sequence ID" value="KAK9024445.1"/>
    <property type="molecule type" value="Genomic_DNA"/>
</dbReference>
<evidence type="ECO:0000256" key="4">
    <source>
        <dbReference type="ARBA" id="ARBA00022786"/>
    </source>
</evidence>
<organism evidence="10 11">
    <name type="scientific">Hibiscus sabdariffa</name>
    <name type="common">roselle</name>
    <dbReference type="NCBI Taxonomy" id="183260"/>
    <lineage>
        <taxon>Eukaryota</taxon>
        <taxon>Viridiplantae</taxon>
        <taxon>Streptophyta</taxon>
        <taxon>Embryophyta</taxon>
        <taxon>Tracheophyta</taxon>
        <taxon>Spermatophyta</taxon>
        <taxon>Magnoliopsida</taxon>
        <taxon>eudicotyledons</taxon>
        <taxon>Gunneridae</taxon>
        <taxon>Pentapetalae</taxon>
        <taxon>rosids</taxon>
        <taxon>malvids</taxon>
        <taxon>Malvales</taxon>
        <taxon>Malvaceae</taxon>
        <taxon>Malvoideae</taxon>
        <taxon>Hibiscus</taxon>
    </lineage>
</organism>
<evidence type="ECO:0000313" key="11">
    <source>
        <dbReference type="Proteomes" id="UP001396334"/>
    </source>
</evidence>
<keyword evidence="6 7" id="KW-0788">Thiol protease</keyword>